<gene>
    <name evidence="2" type="ORF">DLJ58_09810</name>
</gene>
<organism evidence="2 3">
    <name type="scientific">Micromonospora arida</name>
    <dbReference type="NCBI Taxonomy" id="2203715"/>
    <lineage>
        <taxon>Bacteria</taxon>
        <taxon>Bacillati</taxon>
        <taxon>Actinomycetota</taxon>
        <taxon>Actinomycetes</taxon>
        <taxon>Micromonosporales</taxon>
        <taxon>Micromonosporaceae</taxon>
        <taxon>Micromonospora</taxon>
    </lineage>
</organism>
<keyword evidence="3" id="KW-1185">Reference proteome</keyword>
<dbReference type="RefSeq" id="WP_124855011.1">
    <property type="nucleotide sequence ID" value="NZ_QGSY01000145.1"/>
</dbReference>
<protein>
    <submittedName>
        <fullName evidence="2">Uncharacterized protein</fullName>
    </submittedName>
</protein>
<keyword evidence="1" id="KW-1133">Transmembrane helix</keyword>
<dbReference type="Proteomes" id="UP000266889">
    <property type="component" value="Unassembled WGS sequence"/>
</dbReference>
<comment type="caution">
    <text evidence="2">The sequence shown here is derived from an EMBL/GenBank/DDBJ whole genome shotgun (WGS) entry which is preliminary data.</text>
</comment>
<accession>A0A3N9XDV4</accession>
<keyword evidence="1" id="KW-0472">Membrane</keyword>
<name>A0A3N9XDV4_9ACTN</name>
<evidence type="ECO:0000256" key="1">
    <source>
        <dbReference type="SAM" id="Phobius"/>
    </source>
</evidence>
<proteinExistence type="predicted"/>
<dbReference type="EMBL" id="QGSY01000145">
    <property type="protein sequence ID" value="RQX11042.1"/>
    <property type="molecule type" value="Genomic_DNA"/>
</dbReference>
<dbReference type="OrthoDB" id="8067385at2"/>
<evidence type="ECO:0000313" key="2">
    <source>
        <dbReference type="EMBL" id="RQX11042.1"/>
    </source>
</evidence>
<keyword evidence="1" id="KW-0812">Transmembrane</keyword>
<dbReference type="AlphaFoldDB" id="A0A3N9XDV4"/>
<feature type="transmembrane region" description="Helical" evidence="1">
    <location>
        <begin position="50"/>
        <end position="74"/>
    </location>
</feature>
<reference evidence="2 3" key="1">
    <citation type="submission" date="2018-05" db="EMBL/GenBank/DDBJ databases">
        <title>Micromonospora from Atacama Desert.</title>
        <authorList>
            <person name="Carro L."/>
            <person name="Goodfellow M."/>
            <person name="Klenk H.-P."/>
        </authorList>
    </citation>
    <scope>NUCLEOTIDE SEQUENCE [LARGE SCALE GENOMIC DNA]</scope>
    <source>
        <strain evidence="2 3">LB32</strain>
    </source>
</reference>
<feature type="transmembrane region" description="Helical" evidence="1">
    <location>
        <begin position="80"/>
        <end position="104"/>
    </location>
</feature>
<sequence>MDEGRIQRIRAYYHHQLGGEHDFFADAVVAGDAMSTAWNLVGTRPGRWEFLLTTAALVGAVNAVLSGLGIALVATTVGVGVGLTVLVGVLVAVAAFGVQFAYIVRASAAPMR</sequence>
<evidence type="ECO:0000313" key="3">
    <source>
        <dbReference type="Proteomes" id="UP000266889"/>
    </source>
</evidence>